<reference evidence="2 3" key="1">
    <citation type="submission" date="2019-06" db="EMBL/GenBank/DDBJ databases">
        <title>Sequencing the genomes of 1000 actinobacteria strains.</title>
        <authorList>
            <person name="Klenk H.-P."/>
        </authorList>
    </citation>
    <scope>NUCLEOTIDE SEQUENCE [LARGE SCALE GENOMIC DNA]</scope>
    <source>
        <strain evidence="2 3">DSM 18607</strain>
    </source>
</reference>
<keyword evidence="3" id="KW-1185">Reference proteome</keyword>
<gene>
    <name evidence="2" type="ORF">FB458_1967</name>
</gene>
<protein>
    <submittedName>
        <fullName evidence="2">Uncharacterized protein</fullName>
    </submittedName>
</protein>
<dbReference type="Proteomes" id="UP000317893">
    <property type="component" value="Unassembled WGS sequence"/>
</dbReference>
<evidence type="ECO:0000313" key="2">
    <source>
        <dbReference type="EMBL" id="TQJ08870.1"/>
    </source>
</evidence>
<dbReference type="AlphaFoldDB" id="A0A542E0K3"/>
<comment type="caution">
    <text evidence="2">The sequence shown here is derived from an EMBL/GenBank/DDBJ whole genome shotgun (WGS) entry which is preliminary data.</text>
</comment>
<feature type="compositionally biased region" description="Low complexity" evidence="1">
    <location>
        <begin position="156"/>
        <end position="188"/>
    </location>
</feature>
<evidence type="ECO:0000256" key="1">
    <source>
        <dbReference type="SAM" id="MobiDB-lite"/>
    </source>
</evidence>
<organism evidence="2 3">
    <name type="scientific">Lapillicoccus jejuensis</name>
    <dbReference type="NCBI Taxonomy" id="402171"/>
    <lineage>
        <taxon>Bacteria</taxon>
        <taxon>Bacillati</taxon>
        <taxon>Actinomycetota</taxon>
        <taxon>Actinomycetes</taxon>
        <taxon>Micrococcales</taxon>
        <taxon>Intrasporangiaceae</taxon>
        <taxon>Lapillicoccus</taxon>
    </lineage>
</organism>
<accession>A0A542E0K3</accession>
<name>A0A542E0K3_9MICO</name>
<dbReference type="EMBL" id="VFMN01000001">
    <property type="protein sequence ID" value="TQJ08870.1"/>
    <property type="molecule type" value="Genomic_DNA"/>
</dbReference>
<feature type="region of interest" description="Disordered" evidence="1">
    <location>
        <begin position="142"/>
        <end position="188"/>
    </location>
</feature>
<sequence length="188" mass="18282">MLAAGAAGSLTLLGACTVKSPTQTLVPYQPADGIAVSSGQVDARNLLIVTKAKGEAGVLSGNLVNLGTDDVTVTFATDSGDGTGATAGKVDLGPREQRDITGIEIKSVAAAPGALTGLVMSTGAGDVVAQVPVLPPDLYYSTVTPTPGETPDGIESGTSTSTSTATSSETPSETTGPAATTSATTSAG</sequence>
<evidence type="ECO:0000313" key="3">
    <source>
        <dbReference type="Proteomes" id="UP000317893"/>
    </source>
</evidence>
<proteinExistence type="predicted"/>